<gene>
    <name evidence="2" type="ORF">JDN41_05305</name>
</gene>
<name>A0A8I1GBW8_9HYPH</name>
<reference evidence="2 3" key="1">
    <citation type="submission" date="2020-12" db="EMBL/GenBank/DDBJ databases">
        <title>Revised draft genomes of Rhodomicrobium vannielii ATCC 17100 and Rhodomicrobium udaipurense JA643.</title>
        <authorList>
            <person name="Conners E.M."/>
            <person name="Davenport E.J."/>
            <person name="Bose A."/>
        </authorList>
    </citation>
    <scope>NUCLEOTIDE SEQUENCE [LARGE SCALE GENOMIC DNA]</scope>
    <source>
        <strain evidence="2 3">JA643</strain>
    </source>
</reference>
<sequence>MRVSYLLWLLGIVIAALVGYNVLVAPIDFVNSLIASFNPDGAAKALLLALGLVAISKLF</sequence>
<comment type="caution">
    <text evidence="2">The sequence shown here is derived from an EMBL/GenBank/DDBJ whole genome shotgun (WGS) entry which is preliminary data.</text>
</comment>
<keyword evidence="1" id="KW-0812">Transmembrane</keyword>
<dbReference type="EMBL" id="JAEMUK010000010">
    <property type="protein sequence ID" value="MBJ7542970.1"/>
    <property type="molecule type" value="Genomic_DNA"/>
</dbReference>
<feature type="transmembrane region" description="Helical" evidence="1">
    <location>
        <begin position="7"/>
        <end position="29"/>
    </location>
</feature>
<evidence type="ECO:0000313" key="2">
    <source>
        <dbReference type="EMBL" id="MBJ7542970.1"/>
    </source>
</evidence>
<keyword evidence="1" id="KW-1133">Transmembrane helix</keyword>
<dbReference type="AlphaFoldDB" id="A0A8I1GBW8"/>
<dbReference type="RefSeq" id="WP_013420507.1">
    <property type="nucleotide sequence ID" value="NZ_JAEMUK010000010.1"/>
</dbReference>
<evidence type="ECO:0000256" key="1">
    <source>
        <dbReference type="SAM" id="Phobius"/>
    </source>
</evidence>
<keyword evidence="1" id="KW-0472">Membrane</keyword>
<dbReference type="Proteomes" id="UP000623250">
    <property type="component" value="Unassembled WGS sequence"/>
</dbReference>
<protein>
    <submittedName>
        <fullName evidence="2">Uncharacterized protein</fullName>
    </submittedName>
</protein>
<keyword evidence="3" id="KW-1185">Reference proteome</keyword>
<proteinExistence type="predicted"/>
<accession>A0A8I1GBW8</accession>
<evidence type="ECO:0000313" key="3">
    <source>
        <dbReference type="Proteomes" id="UP000623250"/>
    </source>
</evidence>
<organism evidence="2 3">
    <name type="scientific">Rhodomicrobium udaipurense</name>
    <dbReference type="NCBI Taxonomy" id="1202716"/>
    <lineage>
        <taxon>Bacteria</taxon>
        <taxon>Pseudomonadati</taxon>
        <taxon>Pseudomonadota</taxon>
        <taxon>Alphaproteobacteria</taxon>
        <taxon>Hyphomicrobiales</taxon>
        <taxon>Hyphomicrobiaceae</taxon>
        <taxon>Rhodomicrobium</taxon>
    </lineage>
</organism>